<keyword evidence="15" id="KW-1185">Reference proteome</keyword>
<gene>
    <name evidence="11 14" type="primary">COQ6</name>
    <name evidence="14" type="ORF">Q8F55_000479</name>
</gene>
<keyword evidence="8 11" id="KW-0503">Monooxygenase</keyword>
<evidence type="ECO:0000313" key="15">
    <source>
        <dbReference type="Proteomes" id="UP001565368"/>
    </source>
</evidence>
<comment type="cofactor">
    <cofactor evidence="1 11">
        <name>FAD</name>
        <dbReference type="ChEBI" id="CHEBI:57692"/>
    </cofactor>
</comment>
<dbReference type="Pfam" id="PF01494">
    <property type="entry name" value="FAD_binding_3"/>
    <property type="match status" value="1"/>
</dbReference>
<dbReference type="Proteomes" id="UP001565368">
    <property type="component" value="Unassembled WGS sequence"/>
</dbReference>
<dbReference type="Gene3D" id="3.50.50.60">
    <property type="entry name" value="FAD/NAD(P)-binding domain"/>
    <property type="match status" value="2"/>
</dbReference>
<keyword evidence="4 11" id="KW-0831">Ubiquinone biosynthesis</keyword>
<comment type="catalytic activity">
    <reaction evidence="11">
        <text>a 2-methoxy-6-(all-trans-polyprenyl)phenol + 2 reduced [2Fe-2S]-[ferredoxin] + O2 + 2 H(+) = a 2-methoxy-6-(all-trans-polyprenyl)benzene-1,4-diol + 2 oxidized [2Fe-2S]-[ferredoxin] + H2O</text>
        <dbReference type="Rhea" id="RHEA:81183"/>
        <dbReference type="Rhea" id="RHEA-COMP:9551"/>
        <dbReference type="Rhea" id="RHEA-COMP:10000"/>
        <dbReference type="Rhea" id="RHEA-COMP:10001"/>
        <dbReference type="Rhea" id="RHEA-COMP:10858"/>
        <dbReference type="ChEBI" id="CHEBI:15377"/>
        <dbReference type="ChEBI" id="CHEBI:15378"/>
        <dbReference type="ChEBI" id="CHEBI:15379"/>
        <dbReference type="ChEBI" id="CHEBI:33737"/>
        <dbReference type="ChEBI" id="CHEBI:33738"/>
        <dbReference type="ChEBI" id="CHEBI:62731"/>
        <dbReference type="ChEBI" id="CHEBI:84166"/>
        <dbReference type="EC" id="1.14.15.46"/>
    </reaction>
</comment>
<proteinExistence type="inferred from homology"/>
<comment type="caution">
    <text evidence="14">The sequence shown here is derived from an EMBL/GenBank/DDBJ whole genome shotgun (WGS) entry which is preliminary data.</text>
</comment>
<evidence type="ECO:0000256" key="4">
    <source>
        <dbReference type="ARBA" id="ARBA00022688"/>
    </source>
</evidence>
<dbReference type="InterPro" id="IPR036188">
    <property type="entry name" value="FAD/NAD-bd_sf"/>
</dbReference>
<dbReference type="InterPro" id="IPR018168">
    <property type="entry name" value="Ubi_Hdrlase_CS"/>
</dbReference>
<evidence type="ECO:0000256" key="5">
    <source>
        <dbReference type="ARBA" id="ARBA00022792"/>
    </source>
</evidence>
<accession>A0ABR3QE04</accession>
<feature type="domain" description="FAD-binding" evidence="13">
    <location>
        <begin position="395"/>
        <end position="444"/>
    </location>
</feature>
<keyword evidence="10 11" id="KW-0472">Membrane</keyword>
<reference evidence="14 15" key="1">
    <citation type="submission" date="2023-08" db="EMBL/GenBank/DDBJ databases">
        <title>Annotated Genome Sequence of Vanrija albida AlHP1.</title>
        <authorList>
            <person name="Herzog R."/>
        </authorList>
    </citation>
    <scope>NUCLEOTIDE SEQUENCE [LARGE SCALE GENOMIC DNA]</scope>
    <source>
        <strain evidence="14 15">AlHP1</strain>
    </source>
</reference>
<name>A0ABR3QE04_9TREE</name>
<dbReference type="EC" id="1.14.15.45" evidence="11"/>
<keyword evidence="9 11" id="KW-0496">Mitochondrion</keyword>
<sequence length="591" mass="62211">MQRSLTLARILEPAVASSSRRALPRAFAARARLSTAAASASPGISRPSSSRAHSTAAAPPAEPIPPIPAAETYDIVIIGGGPAGLALASALVSYKTLRDTTRILLLEGGSLAPVRDWDDGGEWSNRVSSLTAENIEWLDSIDAWKNIAIHRSNAVDDIIVWANPEAGSHPMLHFPPQDKPLARMTENINTQRALLRRLDAVPGGVVTVREGARVTEMRYGEGRGWVGLKVGDEWVRASLVIGADGPNSPVRKFANIETFGHAYNTHAVVATLEHAPQLVFPNHTAFQRFLPTGPLAFLPLSDTASTMVWSTTPQLAAALKRLDIPALVLAVNAGFSLPEADVALMHDALLQADAAKAPLSAEALAGVLAALEPAAHADAPLPPTVTNIPRASVAGFPLRLSHADQYTAHRLALVGDACHTTHPLAGQGLNAGLADARVLAATLNNARQVGSDLGSITALAPYPRERYLPNHLMLATVDKLNTVFGSRNPLVNWARSTGLEVINELGPLKSFFMANAGSGISGQPRVGQLREFGRANASDNLAGRPAGFTAAAADALEGLQVVKNVATATANVIGEGLKNALRRGADSLERK</sequence>
<dbReference type="GO" id="GO:0004497">
    <property type="term" value="F:monooxygenase activity"/>
    <property type="evidence" value="ECO:0007669"/>
    <property type="project" value="UniProtKB-KW"/>
</dbReference>
<keyword evidence="3 11" id="KW-0285">Flavoprotein</keyword>
<evidence type="ECO:0000256" key="3">
    <source>
        <dbReference type="ARBA" id="ARBA00022630"/>
    </source>
</evidence>
<dbReference type="PROSITE" id="PS01304">
    <property type="entry name" value="UBIH"/>
    <property type="match status" value="1"/>
</dbReference>
<comment type="function">
    <text evidence="11">FAD-dependent monooxygenase required for two non-consecutive steps during ubiquinone biosynthesis. Required for the C5-ring hydroxylation during ubiquinone biosynthesis by catalyzing the hydroxylation of 4-hydroxy-3-(all-trans-polyprenyl)benzoic acid to 3,4-dihydroxy-5-(all-trans-polyprenyl)benzoic acid. Also acts downstream of coq4, for the C1-hydroxylation during ubiquinone biosynthesis by catalyzing the hydroxylation of 2-methoxy-6-(all-trans-polyprenyl)phenol to 2-methoxy-6-(all-trans-polyprenyl)benzene-1,4-diol. The electrons required for the hydroxylation reaction are funneled indirectly to coq6 from NADPH via a ferredoxin/ferredoxin reductase system.</text>
</comment>
<comment type="subcellular location">
    <subcellularLocation>
        <location evidence="11">Mitochondrion inner membrane</location>
        <topology evidence="11">Peripheral membrane protein</topology>
        <orientation evidence="11">Matrix side</orientation>
    </subcellularLocation>
</comment>
<evidence type="ECO:0000256" key="8">
    <source>
        <dbReference type="ARBA" id="ARBA00023033"/>
    </source>
</evidence>
<dbReference type="HAMAP" id="MF_03193">
    <property type="entry name" value="COQ6_monooxygenase"/>
    <property type="match status" value="1"/>
</dbReference>
<dbReference type="InterPro" id="IPR010971">
    <property type="entry name" value="UbiH/COQ6"/>
</dbReference>
<evidence type="ECO:0000256" key="12">
    <source>
        <dbReference type="SAM" id="MobiDB-lite"/>
    </source>
</evidence>
<dbReference type="PANTHER" id="PTHR43876">
    <property type="entry name" value="UBIQUINONE BIOSYNTHESIS MONOOXYGENASE COQ6, MITOCHONDRIAL"/>
    <property type="match status" value="1"/>
</dbReference>
<evidence type="ECO:0000256" key="1">
    <source>
        <dbReference type="ARBA" id="ARBA00001974"/>
    </source>
</evidence>
<dbReference type="EC" id="1.14.15.46" evidence="11"/>
<keyword evidence="7 11" id="KW-0560">Oxidoreductase</keyword>
<keyword evidence="6 11" id="KW-0274">FAD</keyword>
<dbReference type="PANTHER" id="PTHR43876:SF7">
    <property type="entry name" value="UBIQUINONE BIOSYNTHESIS MONOOXYGENASE COQ6, MITOCHONDRIAL"/>
    <property type="match status" value="1"/>
</dbReference>
<dbReference type="GeneID" id="95981522"/>
<dbReference type="EMBL" id="JBBXJM010000001">
    <property type="protein sequence ID" value="KAL1412732.1"/>
    <property type="molecule type" value="Genomic_DNA"/>
</dbReference>
<comment type="subunit">
    <text evidence="11">Component of a multi-subunit COQ enzyme complex, composed of at least COQ3, COQ4, COQ5, COQ6, COQ7 and COQ9.</text>
</comment>
<comment type="pathway">
    <text evidence="11">Cofactor biosynthesis; ubiquinone biosynthesis.</text>
</comment>
<keyword evidence="14" id="KW-0830">Ubiquinone</keyword>
<evidence type="ECO:0000256" key="11">
    <source>
        <dbReference type="HAMAP-Rule" id="MF_03193"/>
    </source>
</evidence>
<evidence type="ECO:0000313" key="14">
    <source>
        <dbReference type="EMBL" id="KAL1412732.1"/>
    </source>
</evidence>
<dbReference type="NCBIfam" id="TIGR01988">
    <property type="entry name" value="Ubi-OHases"/>
    <property type="match status" value="1"/>
</dbReference>
<dbReference type="InterPro" id="IPR002938">
    <property type="entry name" value="FAD-bd"/>
</dbReference>
<keyword evidence="5 11" id="KW-0999">Mitochondrion inner membrane</keyword>
<feature type="region of interest" description="Disordered" evidence="12">
    <location>
        <begin position="39"/>
        <end position="65"/>
    </location>
</feature>
<evidence type="ECO:0000259" key="13">
    <source>
        <dbReference type="Pfam" id="PF01494"/>
    </source>
</evidence>
<dbReference type="RefSeq" id="XP_069212676.1">
    <property type="nucleotide sequence ID" value="XM_069349132.1"/>
</dbReference>
<comment type="catalytic activity">
    <reaction evidence="11">
        <text>a 4-hydroxy-3-(all-trans-polyprenyl)benzoate + 2 reduced [2Fe-2S]-[ferredoxin] + O2 + 2 H(+) = a 3,4-dihydroxy-5-(all-trans-polyprenyl)benzoate + 2 oxidized [2Fe-2S]-[ferredoxin] + H2O</text>
        <dbReference type="Rhea" id="RHEA:81195"/>
        <dbReference type="Rhea" id="RHEA-COMP:9514"/>
        <dbReference type="Rhea" id="RHEA-COMP:10000"/>
        <dbReference type="Rhea" id="RHEA-COMP:10001"/>
        <dbReference type="Rhea" id="RHEA-COMP:10930"/>
        <dbReference type="ChEBI" id="CHEBI:15377"/>
        <dbReference type="ChEBI" id="CHEBI:15378"/>
        <dbReference type="ChEBI" id="CHEBI:15379"/>
        <dbReference type="ChEBI" id="CHEBI:33737"/>
        <dbReference type="ChEBI" id="CHEBI:33738"/>
        <dbReference type="ChEBI" id="CHEBI:64694"/>
        <dbReference type="ChEBI" id="CHEBI:78396"/>
        <dbReference type="EC" id="1.14.15.45"/>
    </reaction>
</comment>
<evidence type="ECO:0000256" key="10">
    <source>
        <dbReference type="ARBA" id="ARBA00023136"/>
    </source>
</evidence>
<evidence type="ECO:0000256" key="7">
    <source>
        <dbReference type="ARBA" id="ARBA00023002"/>
    </source>
</evidence>
<comment type="similarity">
    <text evidence="2 11">Belongs to the UbiH/COQ6 family.</text>
</comment>
<dbReference type="SUPFAM" id="SSF51905">
    <property type="entry name" value="FAD/NAD(P)-binding domain"/>
    <property type="match status" value="1"/>
</dbReference>
<evidence type="ECO:0000256" key="2">
    <source>
        <dbReference type="ARBA" id="ARBA00005349"/>
    </source>
</evidence>
<feature type="compositionally biased region" description="Low complexity" evidence="12">
    <location>
        <begin position="39"/>
        <end position="59"/>
    </location>
</feature>
<evidence type="ECO:0000256" key="6">
    <source>
        <dbReference type="ARBA" id="ARBA00022827"/>
    </source>
</evidence>
<protein>
    <recommendedName>
        <fullName evidence="11">Ubiquinone biosynthesis monooxygenase COQ6, mitochondrial</fullName>
        <ecNumber evidence="11">1.14.15.45</ecNumber>
    </recommendedName>
    <alternativeName>
        <fullName evidence="11">2-methoxy-6-polyprenolphenol 4-hydroxylase</fullName>
        <ecNumber evidence="11">1.14.15.46</ecNumber>
    </alternativeName>
</protein>
<dbReference type="PRINTS" id="PR00420">
    <property type="entry name" value="RNGMNOXGNASE"/>
</dbReference>
<organism evidence="14 15">
    <name type="scientific">Vanrija albida</name>
    <dbReference type="NCBI Taxonomy" id="181172"/>
    <lineage>
        <taxon>Eukaryota</taxon>
        <taxon>Fungi</taxon>
        <taxon>Dikarya</taxon>
        <taxon>Basidiomycota</taxon>
        <taxon>Agaricomycotina</taxon>
        <taxon>Tremellomycetes</taxon>
        <taxon>Trichosporonales</taxon>
        <taxon>Trichosporonaceae</taxon>
        <taxon>Vanrija</taxon>
    </lineage>
</organism>
<dbReference type="InterPro" id="IPR051205">
    <property type="entry name" value="UbiH/COQ6_monooxygenase"/>
</dbReference>
<evidence type="ECO:0000256" key="9">
    <source>
        <dbReference type="ARBA" id="ARBA00023128"/>
    </source>
</evidence>
<dbReference type="InterPro" id="IPR000689">
    <property type="entry name" value="UbQ_mOase_COQ6"/>
</dbReference>